<evidence type="ECO:0000313" key="2">
    <source>
        <dbReference type="EMBL" id="MFI6500351.1"/>
    </source>
</evidence>
<dbReference type="RefSeq" id="WP_397084201.1">
    <property type="nucleotide sequence ID" value="NZ_JBITGY010000006.1"/>
</dbReference>
<comment type="caution">
    <text evidence="2">The sequence shown here is derived from an EMBL/GenBank/DDBJ whole genome shotgun (WGS) entry which is preliminary data.</text>
</comment>
<gene>
    <name evidence="2" type="ORF">ACIBG2_23435</name>
</gene>
<evidence type="ECO:0000259" key="1">
    <source>
        <dbReference type="Pfam" id="PF13021"/>
    </source>
</evidence>
<evidence type="ECO:0000313" key="3">
    <source>
        <dbReference type="Proteomes" id="UP001612741"/>
    </source>
</evidence>
<dbReference type="Pfam" id="PF13021">
    <property type="entry name" value="DUF3885"/>
    <property type="match status" value="1"/>
</dbReference>
<feature type="domain" description="DUF3885" evidence="1">
    <location>
        <begin position="28"/>
        <end position="189"/>
    </location>
</feature>
<sequence>MTWRVVADAWPELTARWRANWPGCAPVAHELKHYDAARWVRFHSLPNAKRHADTPAEYDILLNRHNTVLTTLFADEDLYVVTATHTSDGEITDLFTHPEPVTLNLGARPWLTLTRDDGYSHLLATRRRPRPRGLDPLLRAVADAVLRDVLITDLRMRRIYHPYDGGADCILENTEARRLLETVHADWLPAG</sequence>
<dbReference type="EMBL" id="JBITGY010000006">
    <property type="protein sequence ID" value="MFI6500351.1"/>
    <property type="molecule type" value="Genomic_DNA"/>
</dbReference>
<keyword evidence="3" id="KW-1185">Reference proteome</keyword>
<dbReference type="Proteomes" id="UP001612741">
    <property type="component" value="Unassembled WGS sequence"/>
</dbReference>
<organism evidence="2 3">
    <name type="scientific">Nonomuraea typhae</name>
    <dbReference type="NCBI Taxonomy" id="2603600"/>
    <lineage>
        <taxon>Bacteria</taxon>
        <taxon>Bacillati</taxon>
        <taxon>Actinomycetota</taxon>
        <taxon>Actinomycetes</taxon>
        <taxon>Streptosporangiales</taxon>
        <taxon>Streptosporangiaceae</taxon>
        <taxon>Nonomuraea</taxon>
    </lineage>
</organism>
<reference evidence="2 3" key="1">
    <citation type="submission" date="2024-10" db="EMBL/GenBank/DDBJ databases">
        <title>The Natural Products Discovery Center: Release of the First 8490 Sequenced Strains for Exploring Actinobacteria Biosynthetic Diversity.</title>
        <authorList>
            <person name="Kalkreuter E."/>
            <person name="Kautsar S.A."/>
            <person name="Yang D."/>
            <person name="Bader C.D."/>
            <person name="Teijaro C.N."/>
            <person name="Fluegel L."/>
            <person name="Davis C.M."/>
            <person name="Simpson J.R."/>
            <person name="Lauterbach L."/>
            <person name="Steele A.D."/>
            <person name="Gui C."/>
            <person name="Meng S."/>
            <person name="Li G."/>
            <person name="Viehrig K."/>
            <person name="Ye F."/>
            <person name="Su P."/>
            <person name="Kiefer A.F."/>
            <person name="Nichols A."/>
            <person name="Cepeda A.J."/>
            <person name="Yan W."/>
            <person name="Fan B."/>
            <person name="Jiang Y."/>
            <person name="Adhikari A."/>
            <person name="Zheng C.-J."/>
            <person name="Schuster L."/>
            <person name="Cowan T.M."/>
            <person name="Smanski M.J."/>
            <person name="Chevrette M.G."/>
            <person name="De Carvalho L.P.S."/>
            <person name="Shen B."/>
        </authorList>
    </citation>
    <scope>NUCLEOTIDE SEQUENCE [LARGE SCALE GENOMIC DNA]</scope>
    <source>
        <strain evidence="2 3">NPDC050545</strain>
    </source>
</reference>
<proteinExistence type="predicted"/>
<protein>
    <recommendedName>
        <fullName evidence="1">DUF3885 domain-containing protein</fullName>
    </recommendedName>
</protein>
<name>A0ABW7YXB4_9ACTN</name>
<dbReference type="InterPro" id="IPR024976">
    <property type="entry name" value="DUF3885"/>
</dbReference>
<accession>A0ABW7YXB4</accession>